<dbReference type="AlphaFoldDB" id="A0AAN8C0W2"/>
<sequence>MLSFSGALCSHRRLLAGNQSDLDALHCRFRILAATVRTAGAELRSMISTEKTGSSGQSTQVLLAGHYV</sequence>
<proteinExistence type="predicted"/>
<comment type="caution">
    <text evidence="1">The sequence shown here is derived from an EMBL/GenBank/DDBJ whole genome shotgun (WGS) entry which is preliminary data.</text>
</comment>
<gene>
    <name evidence="1" type="ORF">CesoFtcFv8_011690</name>
</gene>
<reference evidence="1 2" key="1">
    <citation type="journal article" date="2023" name="Mol. Biol. Evol.">
        <title>Genomics of Secondarily Temperate Adaptation in the Only Non-Antarctic Icefish.</title>
        <authorList>
            <person name="Rivera-Colon A.G."/>
            <person name="Rayamajhi N."/>
            <person name="Minhas B.F."/>
            <person name="Madrigal G."/>
            <person name="Bilyk K.T."/>
            <person name="Yoon V."/>
            <person name="Hune M."/>
            <person name="Gregory S."/>
            <person name="Cheng C.H.C."/>
            <person name="Catchen J.M."/>
        </authorList>
    </citation>
    <scope>NUCLEOTIDE SEQUENCE [LARGE SCALE GENOMIC DNA]</scope>
    <source>
        <strain evidence="1">JC2023a</strain>
    </source>
</reference>
<organism evidence="1 2">
    <name type="scientific">Champsocephalus esox</name>
    <name type="common">pike icefish</name>
    <dbReference type="NCBI Taxonomy" id="159716"/>
    <lineage>
        <taxon>Eukaryota</taxon>
        <taxon>Metazoa</taxon>
        <taxon>Chordata</taxon>
        <taxon>Craniata</taxon>
        <taxon>Vertebrata</taxon>
        <taxon>Euteleostomi</taxon>
        <taxon>Actinopterygii</taxon>
        <taxon>Neopterygii</taxon>
        <taxon>Teleostei</taxon>
        <taxon>Neoteleostei</taxon>
        <taxon>Acanthomorphata</taxon>
        <taxon>Eupercaria</taxon>
        <taxon>Perciformes</taxon>
        <taxon>Notothenioidei</taxon>
        <taxon>Channichthyidae</taxon>
        <taxon>Champsocephalus</taxon>
    </lineage>
</organism>
<evidence type="ECO:0000313" key="1">
    <source>
        <dbReference type="EMBL" id="KAK5895067.1"/>
    </source>
</evidence>
<dbReference type="Proteomes" id="UP001335648">
    <property type="component" value="Unassembled WGS sequence"/>
</dbReference>
<evidence type="ECO:0000313" key="2">
    <source>
        <dbReference type="Proteomes" id="UP001335648"/>
    </source>
</evidence>
<keyword evidence="2" id="KW-1185">Reference proteome</keyword>
<accession>A0AAN8C0W2</accession>
<protein>
    <submittedName>
        <fullName evidence="1">Uncharacterized protein</fullName>
    </submittedName>
</protein>
<dbReference type="EMBL" id="JAULUE010002054">
    <property type="protein sequence ID" value="KAK5895067.1"/>
    <property type="molecule type" value="Genomic_DNA"/>
</dbReference>
<name>A0AAN8C0W2_9TELE</name>